<dbReference type="OrthoDB" id="6222391at2759"/>
<evidence type="ECO:0000313" key="3">
    <source>
        <dbReference type="Proteomes" id="UP000282613"/>
    </source>
</evidence>
<organism evidence="4">
    <name type="scientific">Taenia asiatica</name>
    <name type="common">Asian tapeworm</name>
    <dbReference type="NCBI Taxonomy" id="60517"/>
    <lineage>
        <taxon>Eukaryota</taxon>
        <taxon>Metazoa</taxon>
        <taxon>Spiralia</taxon>
        <taxon>Lophotrochozoa</taxon>
        <taxon>Platyhelminthes</taxon>
        <taxon>Cestoda</taxon>
        <taxon>Eucestoda</taxon>
        <taxon>Cyclophyllidea</taxon>
        <taxon>Taeniidae</taxon>
        <taxon>Taenia</taxon>
    </lineage>
</organism>
<gene>
    <name evidence="2" type="ORF">TASK_LOCUS5152</name>
</gene>
<accession>A0A0R3W4Z0</accession>
<dbReference type="Proteomes" id="UP000282613">
    <property type="component" value="Unassembled WGS sequence"/>
</dbReference>
<evidence type="ECO:0000313" key="2">
    <source>
        <dbReference type="EMBL" id="VDK34596.1"/>
    </source>
</evidence>
<dbReference type="WBParaSite" id="TASK_0000515101-mRNA-1">
    <property type="protein sequence ID" value="TASK_0000515101-mRNA-1"/>
    <property type="gene ID" value="TASK_0000515101"/>
</dbReference>
<evidence type="ECO:0000313" key="4">
    <source>
        <dbReference type="WBParaSite" id="TASK_0000515101-mRNA-1"/>
    </source>
</evidence>
<dbReference type="Pfam" id="PF19008">
    <property type="entry name" value="DUF5737"/>
    <property type="match status" value="1"/>
</dbReference>
<dbReference type="PROSITE" id="PS51257">
    <property type="entry name" value="PROKAR_LIPOPROTEIN"/>
    <property type="match status" value="1"/>
</dbReference>
<dbReference type="AlphaFoldDB" id="A0A0R3W4Z0"/>
<evidence type="ECO:0000259" key="1">
    <source>
        <dbReference type="Pfam" id="PF19008"/>
    </source>
</evidence>
<proteinExistence type="predicted"/>
<protein>
    <submittedName>
        <fullName evidence="4">DUF5737 domain-containing protein</fullName>
    </submittedName>
</protein>
<reference evidence="2 3" key="2">
    <citation type="submission" date="2018-11" db="EMBL/GenBank/DDBJ databases">
        <authorList>
            <consortium name="Pathogen Informatics"/>
        </authorList>
    </citation>
    <scope>NUCLEOTIDE SEQUENCE [LARGE SCALE GENOMIC DNA]</scope>
</reference>
<name>A0A0R3W4Z0_TAEAS</name>
<keyword evidence="3" id="KW-1185">Reference proteome</keyword>
<feature type="domain" description="DUF5737" evidence="1">
    <location>
        <begin position="45"/>
        <end position="140"/>
    </location>
</feature>
<dbReference type="InterPro" id="IPR043798">
    <property type="entry name" value="DUF5737"/>
</dbReference>
<sequence>MRGEARIYSRPSNFTSPWISFGCSRIESGFDYGFAQSEVNDRTCYYLVYRALIEAMDRPASRCFVEMDARSVRLVEKRWPYEEVHIFTKDIVSYYMFDHGSKFVALCIDANRKEKSGYWFINFDTEKQLTTFCDCLHRLFAMTTERSVDDRSSIIRRRGNYRDGSTTETIPMVKCWCCGSKVFLLKWGTPAGTRDSGFDESQYSGSSYGRIVPTNQLCRYYPTKRKFRCAQ</sequence>
<dbReference type="EMBL" id="UYRS01018396">
    <property type="protein sequence ID" value="VDK34596.1"/>
    <property type="molecule type" value="Genomic_DNA"/>
</dbReference>
<reference evidence="4" key="1">
    <citation type="submission" date="2017-02" db="UniProtKB">
        <authorList>
            <consortium name="WormBaseParasite"/>
        </authorList>
    </citation>
    <scope>IDENTIFICATION</scope>
</reference>